<comment type="function">
    <text evidence="1">Thiol-specific peroxidase that catalyzes the reduction of hydrogen peroxide and organic hydroperoxides to water and alcohols, respectively. Plays a role in cell protection against oxidative stress by detoxifying peroxides and as sensor of hydrogen peroxide-mediated signaling events.</text>
</comment>
<dbReference type="InterPro" id="IPR024706">
    <property type="entry name" value="Peroxiredoxin_AhpC-typ"/>
</dbReference>
<accession>A0A3M8CMG4</accession>
<name>A0A3M8CMG4_9BACL</name>
<comment type="subunit">
    <text evidence="2">Monomer.</text>
</comment>
<dbReference type="PIRSF" id="PIRSF000239">
    <property type="entry name" value="AHPC"/>
    <property type="match status" value="1"/>
</dbReference>
<proteinExistence type="inferred from homology"/>
<reference evidence="15 16" key="1">
    <citation type="submission" date="2018-10" db="EMBL/GenBank/DDBJ databases">
        <title>Phylogenomics of Brevibacillus.</title>
        <authorList>
            <person name="Dunlap C."/>
        </authorList>
    </citation>
    <scope>NUCLEOTIDE SEQUENCE [LARGE SCALE GENOMIC DNA]</scope>
    <source>
        <strain evidence="15 16">JCM 15085</strain>
    </source>
</reference>
<dbReference type="Gene3D" id="3.40.30.10">
    <property type="entry name" value="Glutaredoxin"/>
    <property type="match status" value="1"/>
</dbReference>
<dbReference type="GO" id="GO:0008379">
    <property type="term" value="F:thioredoxin peroxidase activity"/>
    <property type="evidence" value="ECO:0007669"/>
    <property type="project" value="TreeGrafter"/>
</dbReference>
<evidence type="ECO:0000256" key="9">
    <source>
        <dbReference type="ARBA" id="ARBA00032824"/>
    </source>
</evidence>
<evidence type="ECO:0000256" key="7">
    <source>
        <dbReference type="ARBA" id="ARBA00023157"/>
    </source>
</evidence>
<dbReference type="RefSeq" id="WP_122914352.1">
    <property type="nucleotide sequence ID" value="NZ_RHHT01000034.1"/>
</dbReference>
<keyword evidence="7" id="KW-1015">Disulfide bond</keyword>
<dbReference type="CDD" id="cd03017">
    <property type="entry name" value="PRX_BCP"/>
    <property type="match status" value="1"/>
</dbReference>
<evidence type="ECO:0000256" key="10">
    <source>
        <dbReference type="ARBA" id="ARBA00038489"/>
    </source>
</evidence>
<dbReference type="NCBIfam" id="NF006960">
    <property type="entry name" value="PRK09437.1"/>
    <property type="match status" value="1"/>
</dbReference>
<dbReference type="Pfam" id="PF00578">
    <property type="entry name" value="AhpC-TSA"/>
    <property type="match status" value="1"/>
</dbReference>
<evidence type="ECO:0000256" key="8">
    <source>
        <dbReference type="ARBA" id="ARBA00023284"/>
    </source>
</evidence>
<evidence type="ECO:0000256" key="2">
    <source>
        <dbReference type="ARBA" id="ARBA00011245"/>
    </source>
</evidence>
<dbReference type="AlphaFoldDB" id="A0A3M8CMG4"/>
<evidence type="ECO:0000256" key="1">
    <source>
        <dbReference type="ARBA" id="ARBA00003330"/>
    </source>
</evidence>
<evidence type="ECO:0000256" key="6">
    <source>
        <dbReference type="ARBA" id="ARBA00023002"/>
    </source>
</evidence>
<comment type="caution">
    <text evidence="15">The sequence shown here is derived from an EMBL/GenBank/DDBJ whole genome shotgun (WGS) entry which is preliminary data.</text>
</comment>
<evidence type="ECO:0000256" key="4">
    <source>
        <dbReference type="ARBA" id="ARBA00022559"/>
    </source>
</evidence>
<evidence type="ECO:0000256" key="11">
    <source>
        <dbReference type="ARBA" id="ARBA00041373"/>
    </source>
</evidence>
<protein>
    <recommendedName>
        <fullName evidence="3">thioredoxin-dependent peroxiredoxin</fullName>
        <ecNumber evidence="3">1.11.1.24</ecNumber>
    </recommendedName>
    <alternativeName>
        <fullName evidence="11">Bacterioferritin comigratory protein</fullName>
    </alternativeName>
    <alternativeName>
        <fullName evidence="9">Thioredoxin peroxidase</fullName>
    </alternativeName>
</protein>
<evidence type="ECO:0000256" key="5">
    <source>
        <dbReference type="ARBA" id="ARBA00022862"/>
    </source>
</evidence>
<keyword evidence="6 15" id="KW-0560">Oxidoreductase</keyword>
<dbReference type="SUPFAM" id="SSF52833">
    <property type="entry name" value="Thioredoxin-like"/>
    <property type="match status" value="1"/>
</dbReference>
<keyword evidence="5" id="KW-0049">Antioxidant</keyword>
<keyword evidence="8" id="KW-0676">Redox-active center</keyword>
<dbReference type="PANTHER" id="PTHR42801">
    <property type="entry name" value="THIOREDOXIN-DEPENDENT PEROXIDE REDUCTASE"/>
    <property type="match status" value="1"/>
</dbReference>
<dbReference type="GO" id="GO:0045454">
    <property type="term" value="P:cell redox homeostasis"/>
    <property type="evidence" value="ECO:0007669"/>
    <property type="project" value="TreeGrafter"/>
</dbReference>
<evidence type="ECO:0000256" key="3">
    <source>
        <dbReference type="ARBA" id="ARBA00013017"/>
    </source>
</evidence>
<dbReference type="InterPro" id="IPR013766">
    <property type="entry name" value="Thioredoxin_domain"/>
</dbReference>
<evidence type="ECO:0000256" key="12">
    <source>
        <dbReference type="ARBA" id="ARBA00049091"/>
    </source>
</evidence>
<dbReference type="PROSITE" id="PS51352">
    <property type="entry name" value="THIOREDOXIN_2"/>
    <property type="match status" value="1"/>
</dbReference>
<gene>
    <name evidence="15" type="ORF">EDM58_16870</name>
</gene>
<dbReference type="EC" id="1.11.1.24" evidence="3"/>
<evidence type="ECO:0000313" key="16">
    <source>
        <dbReference type="Proteomes" id="UP000281915"/>
    </source>
</evidence>
<dbReference type="Proteomes" id="UP000281915">
    <property type="component" value="Unassembled WGS sequence"/>
</dbReference>
<dbReference type="InterPro" id="IPR050924">
    <property type="entry name" value="Peroxiredoxin_BCP/PrxQ"/>
</dbReference>
<dbReference type="GO" id="GO:0034599">
    <property type="term" value="P:cellular response to oxidative stress"/>
    <property type="evidence" value="ECO:0007669"/>
    <property type="project" value="TreeGrafter"/>
</dbReference>
<dbReference type="InterPro" id="IPR036249">
    <property type="entry name" value="Thioredoxin-like_sf"/>
</dbReference>
<comment type="catalytic activity">
    <reaction evidence="12">
        <text>a hydroperoxide + [thioredoxin]-dithiol = an alcohol + [thioredoxin]-disulfide + H2O</text>
        <dbReference type="Rhea" id="RHEA:62620"/>
        <dbReference type="Rhea" id="RHEA-COMP:10698"/>
        <dbReference type="Rhea" id="RHEA-COMP:10700"/>
        <dbReference type="ChEBI" id="CHEBI:15377"/>
        <dbReference type="ChEBI" id="CHEBI:29950"/>
        <dbReference type="ChEBI" id="CHEBI:30879"/>
        <dbReference type="ChEBI" id="CHEBI:35924"/>
        <dbReference type="ChEBI" id="CHEBI:50058"/>
        <dbReference type="EC" id="1.11.1.24"/>
    </reaction>
</comment>
<evidence type="ECO:0000256" key="13">
    <source>
        <dbReference type="PIRSR" id="PIRSR000239-1"/>
    </source>
</evidence>
<organism evidence="15 16">
    <name type="scientific">Brevibacillus panacihumi</name>
    <dbReference type="NCBI Taxonomy" id="497735"/>
    <lineage>
        <taxon>Bacteria</taxon>
        <taxon>Bacillati</taxon>
        <taxon>Bacillota</taxon>
        <taxon>Bacilli</taxon>
        <taxon>Bacillales</taxon>
        <taxon>Paenibacillaceae</taxon>
        <taxon>Brevibacillus</taxon>
    </lineage>
</organism>
<sequence>MIAVGQAAPEFTLQANNNQTISLSQYHGKNVVLYFYPKDMTPGCTTEACDFRDFHPKFAELNTVVLGISPDEVKSHDKFIAKHDLPFPLLADPDHQVAEAYGVWVLKKMYGREYMGIERSTFVIDSEGKIAKEYRKVKVKGHVQEVLQFISEELSGK</sequence>
<dbReference type="EMBL" id="RHHT01000034">
    <property type="protein sequence ID" value="RNB76769.1"/>
    <property type="molecule type" value="Genomic_DNA"/>
</dbReference>
<dbReference type="InterPro" id="IPR000866">
    <property type="entry name" value="AhpC/TSA"/>
</dbReference>
<dbReference type="PANTHER" id="PTHR42801:SF4">
    <property type="entry name" value="AHPC_TSA FAMILY PROTEIN"/>
    <property type="match status" value="1"/>
</dbReference>
<dbReference type="GO" id="GO:0005737">
    <property type="term" value="C:cytoplasm"/>
    <property type="evidence" value="ECO:0007669"/>
    <property type="project" value="TreeGrafter"/>
</dbReference>
<evidence type="ECO:0000259" key="14">
    <source>
        <dbReference type="PROSITE" id="PS51352"/>
    </source>
</evidence>
<feature type="active site" description="Cysteine sulfenic acid (-SOH) intermediate; for peroxidase activity" evidence="13">
    <location>
        <position position="44"/>
    </location>
</feature>
<feature type="domain" description="Thioredoxin" evidence="14">
    <location>
        <begin position="2"/>
        <end position="155"/>
    </location>
</feature>
<comment type="similarity">
    <text evidence="10">Belongs to the peroxiredoxin family. BCP/PrxQ subfamily.</text>
</comment>
<dbReference type="FunFam" id="3.40.30.10:FF:000007">
    <property type="entry name" value="Thioredoxin-dependent thiol peroxidase"/>
    <property type="match status" value="1"/>
</dbReference>
<evidence type="ECO:0000313" key="15">
    <source>
        <dbReference type="EMBL" id="RNB76769.1"/>
    </source>
</evidence>
<keyword evidence="4 15" id="KW-0575">Peroxidase</keyword>